<dbReference type="Proteomes" id="UP000887580">
    <property type="component" value="Unplaced"/>
</dbReference>
<dbReference type="WBParaSite" id="PS1159_v2.g11698.t1">
    <property type="protein sequence ID" value="PS1159_v2.g11698.t1"/>
    <property type="gene ID" value="PS1159_v2.g11698"/>
</dbReference>
<sequence>MTDLDNYEIAKGNHTFAACLQAKTAKKWVPQNLKCKVYERSDKYGVLEISLTARKISKDYPLSYMEKIYALRKTLVKNNISRELATTGKISELKNLFYYLFPTDDFPRSCTLLLALPDDCFEKCFDVSNKFGGGKICYSTKKPPEFCPLPYKLNNVRVLNPDAFWLAFGKSYKQNSEYAMEVINKLSLAFGIEEAILEFKSTTSDFAQQLQNSGVQYRETFEAAKENFSLPPNITPSQAHFLLSNRSIRDSEAGWTSKDNIATFLSTVNTVEFEHLEH</sequence>
<accession>A0AC35EXL3</accession>
<reference evidence="2" key="1">
    <citation type="submission" date="2022-11" db="UniProtKB">
        <authorList>
            <consortium name="WormBaseParasite"/>
        </authorList>
    </citation>
    <scope>IDENTIFICATION</scope>
</reference>
<organism evidence="1 2">
    <name type="scientific">Panagrolaimus sp. PS1159</name>
    <dbReference type="NCBI Taxonomy" id="55785"/>
    <lineage>
        <taxon>Eukaryota</taxon>
        <taxon>Metazoa</taxon>
        <taxon>Ecdysozoa</taxon>
        <taxon>Nematoda</taxon>
        <taxon>Chromadorea</taxon>
        <taxon>Rhabditida</taxon>
        <taxon>Tylenchina</taxon>
        <taxon>Panagrolaimomorpha</taxon>
        <taxon>Panagrolaimoidea</taxon>
        <taxon>Panagrolaimidae</taxon>
        <taxon>Panagrolaimus</taxon>
    </lineage>
</organism>
<name>A0AC35EXL3_9BILA</name>
<evidence type="ECO:0000313" key="2">
    <source>
        <dbReference type="WBParaSite" id="PS1159_v2.g11698.t1"/>
    </source>
</evidence>
<protein>
    <submittedName>
        <fullName evidence="2">Uncharacterized protein</fullName>
    </submittedName>
</protein>
<proteinExistence type="predicted"/>
<evidence type="ECO:0000313" key="1">
    <source>
        <dbReference type="Proteomes" id="UP000887580"/>
    </source>
</evidence>